<dbReference type="PANTHER" id="PTHR39178:SF1">
    <property type="entry name" value="RIBOSOMAL-PROCESSING CYSTEINE PROTEASE PRP"/>
    <property type="match status" value="1"/>
</dbReference>
<name>A0ABQ3W7G8_9LACO</name>
<evidence type="ECO:0000313" key="8">
    <source>
        <dbReference type="Proteomes" id="UP000616547"/>
    </source>
</evidence>
<proteinExistence type="inferred from homology"/>
<evidence type="ECO:0000256" key="5">
    <source>
        <dbReference type="ARBA" id="ARBA00044503"/>
    </source>
</evidence>
<dbReference type="Gene3D" id="3.30.70.1490">
    <property type="entry name" value="Cysteine protease Prp"/>
    <property type="match status" value="1"/>
</dbReference>
<evidence type="ECO:0000256" key="1">
    <source>
        <dbReference type="ARBA" id="ARBA00022517"/>
    </source>
</evidence>
<dbReference type="SUPFAM" id="SSF118010">
    <property type="entry name" value="TM1457-like"/>
    <property type="match status" value="1"/>
</dbReference>
<dbReference type="InterPro" id="IPR036764">
    <property type="entry name" value="Peptidase_Prp_sf"/>
</dbReference>
<keyword evidence="1" id="KW-0690">Ribosome biogenesis</keyword>
<gene>
    <name evidence="7" type="ORF">lacNasYZ03_11630</name>
</gene>
<dbReference type="InterPro" id="IPR007422">
    <property type="entry name" value="Peptidase_Prp"/>
</dbReference>
<dbReference type="CDD" id="cd16332">
    <property type="entry name" value="Prp-like"/>
    <property type="match status" value="1"/>
</dbReference>
<evidence type="ECO:0000256" key="6">
    <source>
        <dbReference type="ARBA" id="ARBA00044538"/>
    </source>
</evidence>
<sequence length="101" mass="10984">MIRLTSKQSGDLIQLTVSGHAGFGPYGHDLVCAAVSALTQSLEINVEGAESLARAGLSVVLMPYTKTNKALYKAYLNSMSKLAEQYPEHVKIDSVVTDWQR</sequence>
<dbReference type="RefSeq" id="WP_201331920.1">
    <property type="nucleotide sequence ID" value="NZ_BOCG01000451.1"/>
</dbReference>
<protein>
    <recommendedName>
        <fullName evidence="6">Ribosomal processing cysteine protease Prp</fullName>
    </recommendedName>
</protein>
<reference evidence="8" key="1">
    <citation type="submission" date="2021-01" db="EMBL/GenBank/DDBJ databases">
        <title>Draft genome sequence of Nasalis larvatus strain YZ03.</title>
        <authorList>
            <person name="Suzuki-Hashido N."/>
            <person name="Tsuchida S."/>
            <person name="Hayakawa T."/>
        </authorList>
    </citation>
    <scope>NUCLEOTIDE SEQUENCE [LARGE SCALE GENOMIC DNA]</scope>
    <source>
        <strain evidence="8">YZ03</strain>
    </source>
</reference>
<keyword evidence="4" id="KW-0788">Thiol protease</keyword>
<evidence type="ECO:0000313" key="7">
    <source>
        <dbReference type="EMBL" id="GHW01476.1"/>
    </source>
</evidence>
<keyword evidence="2" id="KW-0645">Protease</keyword>
<evidence type="ECO:0000256" key="4">
    <source>
        <dbReference type="ARBA" id="ARBA00022807"/>
    </source>
</evidence>
<accession>A0ABQ3W7G8</accession>
<organism evidence="7 8">
    <name type="scientific">Lactobacillus nasalidis</name>
    <dbReference type="NCBI Taxonomy" id="2797258"/>
    <lineage>
        <taxon>Bacteria</taxon>
        <taxon>Bacillati</taxon>
        <taxon>Bacillota</taxon>
        <taxon>Bacilli</taxon>
        <taxon>Lactobacillales</taxon>
        <taxon>Lactobacillaceae</taxon>
        <taxon>Lactobacillus</taxon>
    </lineage>
</organism>
<dbReference type="Proteomes" id="UP000616547">
    <property type="component" value="Unassembled WGS sequence"/>
</dbReference>
<comment type="similarity">
    <text evidence="5">Belongs to the Prp family.</text>
</comment>
<dbReference type="EMBL" id="BOCI01000301">
    <property type="protein sequence ID" value="GHW01476.1"/>
    <property type="molecule type" value="Genomic_DNA"/>
</dbReference>
<evidence type="ECO:0000256" key="2">
    <source>
        <dbReference type="ARBA" id="ARBA00022670"/>
    </source>
</evidence>
<comment type="caution">
    <text evidence="7">The sequence shown here is derived from an EMBL/GenBank/DDBJ whole genome shotgun (WGS) entry which is preliminary data.</text>
</comment>
<keyword evidence="8" id="KW-1185">Reference proteome</keyword>
<keyword evidence="3" id="KW-0378">Hydrolase</keyword>
<evidence type="ECO:0000256" key="3">
    <source>
        <dbReference type="ARBA" id="ARBA00022801"/>
    </source>
</evidence>
<dbReference type="PANTHER" id="PTHR39178">
    <property type="entry name" value="HYPOTHETICAL RIBOSOME-ASSOCIATED PROTEIN"/>
    <property type="match status" value="1"/>
</dbReference>
<dbReference type="Pfam" id="PF04327">
    <property type="entry name" value="Peptidase_Prp"/>
    <property type="match status" value="1"/>
</dbReference>